<dbReference type="SUPFAM" id="SSF51905">
    <property type="entry name" value="FAD/NAD(P)-binding domain"/>
    <property type="match status" value="1"/>
</dbReference>
<evidence type="ECO:0000256" key="1">
    <source>
        <dbReference type="ARBA" id="ARBA00001974"/>
    </source>
</evidence>
<keyword evidence="2" id="KW-0285">Flavoprotein</keyword>
<feature type="signal peptide" evidence="5">
    <location>
        <begin position="1"/>
        <end position="23"/>
    </location>
</feature>
<gene>
    <name evidence="6" type="ORF">APAL1065_LOCUS26208</name>
</gene>
<evidence type="ECO:0000313" key="6">
    <source>
        <dbReference type="EMBL" id="CAD9993113.1"/>
    </source>
</evidence>
<dbReference type="PANTHER" id="PTHR46028:SF2">
    <property type="entry name" value="KYNURENINE 3-MONOOXYGENASE"/>
    <property type="match status" value="1"/>
</dbReference>
<dbReference type="Gene3D" id="3.50.50.60">
    <property type="entry name" value="FAD/NAD(P)-binding domain"/>
    <property type="match status" value="1"/>
</dbReference>
<reference evidence="6" key="1">
    <citation type="submission" date="2021-01" db="EMBL/GenBank/DDBJ databases">
        <authorList>
            <person name="Corre E."/>
            <person name="Pelletier E."/>
            <person name="Niang G."/>
            <person name="Scheremetjew M."/>
            <person name="Finn R."/>
            <person name="Kale V."/>
            <person name="Holt S."/>
            <person name="Cochrane G."/>
            <person name="Meng A."/>
            <person name="Brown T."/>
            <person name="Cohen L."/>
        </authorList>
    </citation>
    <scope>NUCLEOTIDE SEQUENCE</scope>
    <source>
        <strain evidence="6">CCMP125</strain>
    </source>
</reference>
<feature type="chain" id="PRO_5031041888" description="FAD-binding domain-containing protein" evidence="5">
    <location>
        <begin position="24"/>
        <end position="452"/>
    </location>
</feature>
<sequence>MMLLRISIFALVALVASFATALSDPVVVAGGGPAGLFFAQRYLELHPGHSVQIYEPKPDEREKSTRDHYDSAFGFGIGERARCALKQTQQGEKLVEAVGDIAAKTASGLWLVNRQDLCHVLKTHLFKTCGNQVDIIHGARVCGIHEGSEKGKFAVDIKIKRLDEDGQELSITKQVPYSLLVAADGTHSKIRQDLVQKRRKIRQQRFARPVQWKTLQLPTQPNMEPGSFLPFPMTAPREEFGAVMPRYPNRFVALLFWKPTGSKRTWRNPFGCTTIKELKTAVQTTFPNVSHFPPDDELQTYLDMEPGTEYYMKLSRHAVEEMQVALIGDAATGVYSRLAQGCACALWGANLLAEELAYSSAESTDGTSQLSRALQSFSDKSVREGHSLSDLNLLAHIEYTPWLHALNIFQFPLIARIINNADLSYSDIYWKFRWQIKLAKLHWFFSRQRVQE</sequence>
<protein>
    <recommendedName>
        <fullName evidence="7">FAD-binding domain-containing protein</fullName>
    </recommendedName>
</protein>
<evidence type="ECO:0000256" key="5">
    <source>
        <dbReference type="SAM" id="SignalP"/>
    </source>
</evidence>
<comment type="cofactor">
    <cofactor evidence="1">
        <name>FAD</name>
        <dbReference type="ChEBI" id="CHEBI:57692"/>
    </cofactor>
</comment>
<dbReference type="GO" id="GO:0070189">
    <property type="term" value="P:kynurenine metabolic process"/>
    <property type="evidence" value="ECO:0007669"/>
    <property type="project" value="TreeGrafter"/>
</dbReference>
<evidence type="ECO:0000256" key="2">
    <source>
        <dbReference type="ARBA" id="ARBA00022630"/>
    </source>
</evidence>
<keyword evidence="5" id="KW-0732">Signal</keyword>
<accession>A0A7S2YSB4</accession>
<keyword evidence="4" id="KW-0560">Oxidoreductase</keyword>
<organism evidence="6">
    <name type="scientific">Entomoneis paludosa</name>
    <dbReference type="NCBI Taxonomy" id="265537"/>
    <lineage>
        <taxon>Eukaryota</taxon>
        <taxon>Sar</taxon>
        <taxon>Stramenopiles</taxon>
        <taxon>Ochrophyta</taxon>
        <taxon>Bacillariophyta</taxon>
        <taxon>Bacillariophyceae</taxon>
        <taxon>Bacillariophycidae</taxon>
        <taxon>Entomoneidaceae</taxon>
        <taxon>Entomoneis</taxon>
    </lineage>
</organism>
<proteinExistence type="predicted"/>
<name>A0A7S2YSB4_9STRA</name>
<dbReference type="AlphaFoldDB" id="A0A7S2YSB4"/>
<dbReference type="GO" id="GO:0004502">
    <property type="term" value="F:kynurenine 3-monooxygenase activity"/>
    <property type="evidence" value="ECO:0007669"/>
    <property type="project" value="TreeGrafter"/>
</dbReference>
<dbReference type="PANTHER" id="PTHR46028">
    <property type="entry name" value="KYNURENINE 3-MONOOXYGENASE"/>
    <property type="match status" value="1"/>
</dbReference>
<dbReference type="EMBL" id="HBHT01038985">
    <property type="protein sequence ID" value="CAD9993113.1"/>
    <property type="molecule type" value="Transcribed_RNA"/>
</dbReference>
<evidence type="ECO:0000256" key="3">
    <source>
        <dbReference type="ARBA" id="ARBA00022827"/>
    </source>
</evidence>
<evidence type="ECO:0008006" key="7">
    <source>
        <dbReference type="Google" id="ProtNLM"/>
    </source>
</evidence>
<keyword evidence="3" id="KW-0274">FAD</keyword>
<evidence type="ECO:0000256" key="4">
    <source>
        <dbReference type="ARBA" id="ARBA00023002"/>
    </source>
</evidence>
<dbReference type="InterPro" id="IPR036188">
    <property type="entry name" value="FAD/NAD-bd_sf"/>
</dbReference>